<gene>
    <name evidence="3" type="ORF">EPD60_05960</name>
</gene>
<dbReference type="PANTHER" id="PTHR34220">
    <property type="entry name" value="SENSOR HISTIDINE KINASE YPDA"/>
    <property type="match status" value="1"/>
</dbReference>
<feature type="transmembrane region" description="Helical" evidence="1">
    <location>
        <begin position="129"/>
        <end position="150"/>
    </location>
</feature>
<evidence type="ECO:0000256" key="1">
    <source>
        <dbReference type="SAM" id="Phobius"/>
    </source>
</evidence>
<proteinExistence type="predicted"/>
<evidence type="ECO:0000259" key="2">
    <source>
        <dbReference type="Pfam" id="PF06580"/>
    </source>
</evidence>
<evidence type="ECO:0000313" key="4">
    <source>
        <dbReference type="Proteomes" id="UP000295334"/>
    </source>
</evidence>
<keyword evidence="1" id="KW-1133">Transmembrane helix</keyword>
<keyword evidence="1" id="KW-0472">Membrane</keyword>
<dbReference type="InterPro" id="IPR050640">
    <property type="entry name" value="Bact_2-comp_sensor_kinase"/>
</dbReference>
<dbReference type="Proteomes" id="UP000295334">
    <property type="component" value="Unassembled WGS sequence"/>
</dbReference>
<sequence length="442" mass="49951">MGSIGAGSSLKWKGLFIAGSFLQISYPFEPKKNKIDRQPLLSGRPPSPFASPGRPVCPAKRPIHALTVPTPRFKPIHSTETQYLVCLMSFRLRIPQYSGKDGTILLASMLPLTVLLNIFLFGGRYFAGAAPFLSATAATFLVLGFAYLYYTYVALLLARRFPGAERSNRRLLLALALFLLSDYVLLAGMLRAYDALSFLGYRYLESDLLVIVCLCAILTIFLTFLNEGIARFAHYKRTLRETEQLRHAYLQSQLMSLKSQVNPHFLFNSLNTLSSLIPENPDSAEAFLDELSKVYRYLLRNNEDYLVPLRQELAFLRSYAYLLRERHGSAFRLEVDVDAATQELLLPPLTLQFVFEDMLEQNALSREQPLQVRLGSMGKTLVIRNNRQERIMSERALSGDANLENIREKFRLLVGKVLHIEDTPAERIIIVPLIAKPEGAVV</sequence>
<feature type="transmembrane region" description="Helical" evidence="1">
    <location>
        <begin position="171"/>
        <end position="193"/>
    </location>
</feature>
<name>A0A4R1BK35_9BACT</name>
<feature type="domain" description="Signal transduction histidine kinase internal region" evidence="2">
    <location>
        <begin position="253"/>
        <end position="330"/>
    </location>
</feature>
<keyword evidence="4" id="KW-1185">Reference proteome</keyword>
<dbReference type="OrthoDB" id="9809908at2"/>
<feature type="transmembrane region" description="Helical" evidence="1">
    <location>
        <begin position="208"/>
        <end position="230"/>
    </location>
</feature>
<evidence type="ECO:0000313" key="3">
    <source>
        <dbReference type="EMBL" id="TCJ17730.1"/>
    </source>
</evidence>
<protein>
    <recommendedName>
        <fullName evidence="2">Signal transduction histidine kinase internal region domain-containing protein</fullName>
    </recommendedName>
</protein>
<keyword evidence="1" id="KW-0812">Transmembrane</keyword>
<accession>A0A4R1BK35</accession>
<feature type="transmembrane region" description="Helical" evidence="1">
    <location>
        <begin position="103"/>
        <end position="123"/>
    </location>
</feature>
<dbReference type="GO" id="GO:0000155">
    <property type="term" value="F:phosphorelay sensor kinase activity"/>
    <property type="evidence" value="ECO:0007669"/>
    <property type="project" value="InterPro"/>
</dbReference>
<dbReference type="GO" id="GO:0016020">
    <property type="term" value="C:membrane"/>
    <property type="evidence" value="ECO:0007669"/>
    <property type="project" value="InterPro"/>
</dbReference>
<comment type="caution">
    <text evidence="3">The sequence shown here is derived from an EMBL/GenBank/DDBJ whole genome shotgun (WGS) entry which is preliminary data.</text>
</comment>
<dbReference type="Pfam" id="PF06580">
    <property type="entry name" value="His_kinase"/>
    <property type="match status" value="1"/>
</dbReference>
<dbReference type="EMBL" id="SJZI01000008">
    <property type="protein sequence ID" value="TCJ17730.1"/>
    <property type="molecule type" value="Genomic_DNA"/>
</dbReference>
<dbReference type="InterPro" id="IPR010559">
    <property type="entry name" value="Sig_transdc_His_kin_internal"/>
</dbReference>
<dbReference type="AlphaFoldDB" id="A0A4R1BK35"/>
<dbReference type="PANTHER" id="PTHR34220:SF7">
    <property type="entry name" value="SENSOR HISTIDINE KINASE YPDA"/>
    <property type="match status" value="1"/>
</dbReference>
<organism evidence="3 4">
    <name type="scientific">Flaviaesturariibacter flavus</name>
    <dbReference type="NCBI Taxonomy" id="2502780"/>
    <lineage>
        <taxon>Bacteria</taxon>
        <taxon>Pseudomonadati</taxon>
        <taxon>Bacteroidota</taxon>
        <taxon>Chitinophagia</taxon>
        <taxon>Chitinophagales</taxon>
        <taxon>Chitinophagaceae</taxon>
        <taxon>Flaviaestuariibacter</taxon>
    </lineage>
</organism>
<reference evidence="3 4" key="1">
    <citation type="submission" date="2019-03" db="EMBL/GenBank/DDBJ databases">
        <authorList>
            <person name="Kim M.K.M."/>
        </authorList>
    </citation>
    <scope>NUCLEOTIDE SEQUENCE [LARGE SCALE GENOMIC DNA]</scope>
    <source>
        <strain evidence="3 4">17J68-12</strain>
    </source>
</reference>